<dbReference type="AlphaFoldDB" id="A0A330HRW9"/>
<keyword evidence="2" id="KW-1185">Reference proteome</keyword>
<dbReference type="Gene3D" id="3.20.170.20">
    <property type="entry name" value="Protein of unknown function DUF952"/>
    <property type="match status" value="1"/>
</dbReference>
<dbReference type="Proteomes" id="UP000251558">
    <property type="component" value="Unassembled WGS sequence"/>
</dbReference>
<name>A0A330HRW9_9HYPH</name>
<dbReference type="PANTHER" id="PTHR34129">
    <property type="entry name" value="BLR1139 PROTEIN"/>
    <property type="match status" value="1"/>
</dbReference>
<evidence type="ECO:0000313" key="1">
    <source>
        <dbReference type="EMBL" id="RAZ87457.1"/>
    </source>
</evidence>
<proteinExistence type="predicted"/>
<dbReference type="EMBL" id="QMBP01000014">
    <property type="protein sequence ID" value="RAZ87457.1"/>
    <property type="molecule type" value="Genomic_DNA"/>
</dbReference>
<accession>A0A330HRW9</accession>
<sequence length="115" mass="12356">MSQIIYKIAPEALWREAVKYGRFTGAPIDIADGFIHFSTAAQARETAAKHFAGQTDLLLIAIDGAQLGDALKYEVPRGGALFPHLYAPLALDAVLWVKPLPLGAAGHDFPTLEGE</sequence>
<dbReference type="Pfam" id="PF06108">
    <property type="entry name" value="DUF952"/>
    <property type="match status" value="1"/>
</dbReference>
<comment type="caution">
    <text evidence="1">The sequence shown here is derived from an EMBL/GenBank/DDBJ whole genome shotgun (WGS) entry which is preliminary data.</text>
</comment>
<protein>
    <submittedName>
        <fullName evidence="1">DUF952 domain-containing protein</fullName>
    </submittedName>
</protein>
<reference evidence="2" key="1">
    <citation type="submission" date="2018-06" db="EMBL/GenBank/DDBJ databases">
        <authorList>
            <person name="Helene L.C."/>
            <person name="Dall'Agnol R."/>
            <person name="Delamuta J.R."/>
            <person name="Hungria M."/>
        </authorList>
    </citation>
    <scope>NUCLEOTIDE SEQUENCE [LARGE SCALE GENOMIC DNA]</scope>
    <source>
        <strain evidence="2">AC99b</strain>
    </source>
</reference>
<dbReference type="SUPFAM" id="SSF56399">
    <property type="entry name" value="ADP-ribosylation"/>
    <property type="match status" value="1"/>
</dbReference>
<dbReference type="RefSeq" id="WP_112100120.1">
    <property type="nucleotide sequence ID" value="NZ_QMBP01000014.1"/>
</dbReference>
<dbReference type="PANTHER" id="PTHR34129:SF1">
    <property type="entry name" value="DUF952 DOMAIN-CONTAINING PROTEIN"/>
    <property type="match status" value="1"/>
</dbReference>
<organism evidence="1 2">
    <name type="scientific">Mesorhizobium hawassense</name>
    <dbReference type="NCBI Taxonomy" id="1209954"/>
    <lineage>
        <taxon>Bacteria</taxon>
        <taxon>Pseudomonadati</taxon>
        <taxon>Pseudomonadota</taxon>
        <taxon>Alphaproteobacteria</taxon>
        <taxon>Hyphomicrobiales</taxon>
        <taxon>Phyllobacteriaceae</taxon>
        <taxon>Mesorhizobium</taxon>
    </lineage>
</organism>
<dbReference type="InterPro" id="IPR009297">
    <property type="entry name" value="DUF952"/>
</dbReference>
<evidence type="ECO:0000313" key="2">
    <source>
        <dbReference type="Proteomes" id="UP000251558"/>
    </source>
</evidence>
<gene>
    <name evidence="1" type="ORF">DPM33_25295</name>
</gene>
<dbReference type="OrthoDB" id="9799937at2"/>
<reference evidence="1 2" key="2">
    <citation type="submission" date="2018-07" db="EMBL/GenBank/DDBJ databases">
        <title>Diversity of Mesorhizobium strains in Brazil.</title>
        <authorList>
            <person name="Helene L.C.F."/>
            <person name="Dall'Agnol R."/>
            <person name="Delamuta J.R.M."/>
            <person name="Hungria M."/>
        </authorList>
    </citation>
    <scope>NUCLEOTIDE SEQUENCE [LARGE SCALE GENOMIC DNA]</scope>
    <source>
        <strain evidence="1 2">AC99b</strain>
    </source>
</reference>